<organism evidence="1 2">
    <name type="scientific">Streptomyces brasiliscabiei</name>
    <dbReference type="NCBI Taxonomy" id="2736302"/>
    <lineage>
        <taxon>Bacteria</taxon>
        <taxon>Bacillati</taxon>
        <taxon>Actinomycetota</taxon>
        <taxon>Actinomycetes</taxon>
        <taxon>Kitasatosporales</taxon>
        <taxon>Streptomycetaceae</taxon>
        <taxon>Streptomyces</taxon>
    </lineage>
</organism>
<feature type="non-terminal residue" evidence="1">
    <location>
        <position position="1"/>
    </location>
</feature>
<reference evidence="1 2" key="1">
    <citation type="submission" date="2024-03" db="EMBL/GenBank/DDBJ databases">
        <title>First Report of Pectobacterium brasiliscabiei causing potato scab in china.</title>
        <authorList>
            <person name="Handique U."/>
        </authorList>
    </citation>
    <scope>NUCLEOTIDE SEQUENCE [LARGE SCALE GENOMIC DNA]</scope>
    <source>
        <strain evidence="1 2">ZRIMU1503</strain>
    </source>
</reference>
<protein>
    <submittedName>
        <fullName evidence="1">Uncharacterized protein</fullName>
    </submittedName>
</protein>
<name>A0ABU8GVN5_9ACTN</name>
<dbReference type="Proteomes" id="UP001365781">
    <property type="component" value="Unassembled WGS sequence"/>
</dbReference>
<dbReference type="RefSeq" id="WP_336559150.1">
    <property type="nucleotide sequence ID" value="NZ_JBBAYM010000404.1"/>
</dbReference>
<dbReference type="EMBL" id="JBBAYM010000404">
    <property type="protein sequence ID" value="MEI5617262.1"/>
    <property type="molecule type" value="Genomic_DNA"/>
</dbReference>
<accession>A0ABU8GVN5</accession>
<keyword evidence="2" id="KW-1185">Reference proteome</keyword>
<proteinExistence type="predicted"/>
<sequence>KKGMVILMEGYQFEIIDIHASNKAEGMETAYLKWSGKGHDPGARFRRTQNDFPADQIVSVISGQR</sequence>
<evidence type="ECO:0000313" key="1">
    <source>
        <dbReference type="EMBL" id="MEI5617262.1"/>
    </source>
</evidence>
<comment type="caution">
    <text evidence="1">The sequence shown here is derived from an EMBL/GenBank/DDBJ whole genome shotgun (WGS) entry which is preliminary data.</text>
</comment>
<gene>
    <name evidence="1" type="ORF">WB403_50085</name>
</gene>
<evidence type="ECO:0000313" key="2">
    <source>
        <dbReference type="Proteomes" id="UP001365781"/>
    </source>
</evidence>